<dbReference type="AlphaFoldDB" id="A0A1C6UX79"/>
<accession>A0A1C6UX79</accession>
<dbReference type="EMBL" id="FMHZ01000002">
    <property type="protein sequence ID" value="SCL58618.1"/>
    <property type="molecule type" value="Genomic_DNA"/>
</dbReference>
<dbReference type="Pfam" id="PF15566">
    <property type="entry name" value="Imm32"/>
    <property type="match status" value="1"/>
</dbReference>
<dbReference type="Proteomes" id="UP000199001">
    <property type="component" value="Unassembled WGS sequence"/>
</dbReference>
<sequence length="103" mass="11062">MRQQRLSLGHTRRMDEIVLSVPGYDSAHGVVAPVEGGTVSVEIVDGSVEIFGDCAGLRDLARWCLALSDGRAPSGVHIHLDPGTFPLSLESAPLMLARDPREE</sequence>
<proteinExistence type="predicted"/>
<organism evidence="1 2">
    <name type="scientific">Micromonospora citrea</name>
    <dbReference type="NCBI Taxonomy" id="47855"/>
    <lineage>
        <taxon>Bacteria</taxon>
        <taxon>Bacillati</taxon>
        <taxon>Actinomycetota</taxon>
        <taxon>Actinomycetes</taxon>
        <taxon>Micromonosporales</taxon>
        <taxon>Micromonosporaceae</taxon>
        <taxon>Micromonospora</taxon>
    </lineage>
</organism>
<evidence type="ECO:0000313" key="2">
    <source>
        <dbReference type="Proteomes" id="UP000199001"/>
    </source>
</evidence>
<name>A0A1C6UX79_9ACTN</name>
<keyword evidence="2" id="KW-1185">Reference proteome</keyword>
<evidence type="ECO:0000313" key="1">
    <source>
        <dbReference type="EMBL" id="SCL58618.1"/>
    </source>
</evidence>
<reference evidence="2" key="1">
    <citation type="submission" date="2016-06" db="EMBL/GenBank/DDBJ databases">
        <authorList>
            <person name="Varghese N."/>
            <person name="Submissions Spin"/>
        </authorList>
    </citation>
    <scope>NUCLEOTIDE SEQUENCE [LARGE SCALE GENOMIC DNA]</scope>
    <source>
        <strain evidence="2">DSM 43903</strain>
    </source>
</reference>
<gene>
    <name evidence="1" type="ORF">GA0070606_2965</name>
</gene>
<protein>
    <submittedName>
        <fullName evidence="1">Uncharacterized protein</fullName>
    </submittedName>
</protein>
<dbReference type="InterPro" id="IPR029083">
    <property type="entry name" value="Imm32"/>
</dbReference>